<gene>
    <name evidence="1" type="ORF">CK203_051916</name>
</gene>
<evidence type="ECO:0000313" key="2">
    <source>
        <dbReference type="Proteomes" id="UP000288805"/>
    </source>
</evidence>
<dbReference type="Proteomes" id="UP000288805">
    <property type="component" value="Unassembled WGS sequence"/>
</dbReference>
<evidence type="ECO:0000313" key="1">
    <source>
        <dbReference type="EMBL" id="RVW75491.1"/>
    </source>
</evidence>
<name>A0A438GTF6_VITVI</name>
<organism evidence="1 2">
    <name type="scientific">Vitis vinifera</name>
    <name type="common">Grape</name>
    <dbReference type="NCBI Taxonomy" id="29760"/>
    <lineage>
        <taxon>Eukaryota</taxon>
        <taxon>Viridiplantae</taxon>
        <taxon>Streptophyta</taxon>
        <taxon>Embryophyta</taxon>
        <taxon>Tracheophyta</taxon>
        <taxon>Spermatophyta</taxon>
        <taxon>Magnoliopsida</taxon>
        <taxon>eudicotyledons</taxon>
        <taxon>Gunneridae</taxon>
        <taxon>Pentapetalae</taxon>
        <taxon>rosids</taxon>
        <taxon>Vitales</taxon>
        <taxon>Vitaceae</taxon>
        <taxon>Viteae</taxon>
        <taxon>Vitis</taxon>
    </lineage>
</organism>
<reference evidence="1 2" key="1">
    <citation type="journal article" date="2018" name="PLoS Genet.">
        <title>Population sequencing reveals clonal diversity and ancestral inbreeding in the grapevine cultivar Chardonnay.</title>
        <authorList>
            <person name="Roach M.J."/>
            <person name="Johnson D.L."/>
            <person name="Bohlmann J."/>
            <person name="van Vuuren H.J."/>
            <person name="Jones S.J."/>
            <person name="Pretorius I.S."/>
            <person name="Schmidt S.A."/>
            <person name="Borneman A.R."/>
        </authorList>
    </citation>
    <scope>NUCLEOTIDE SEQUENCE [LARGE SCALE GENOMIC DNA]</scope>
    <source>
        <strain evidence="2">cv. Chardonnay</strain>
        <tissue evidence="1">Leaf</tissue>
    </source>
</reference>
<dbReference type="EMBL" id="QGNW01000347">
    <property type="protein sequence ID" value="RVW75491.1"/>
    <property type="molecule type" value="Genomic_DNA"/>
</dbReference>
<comment type="caution">
    <text evidence="1">The sequence shown here is derived from an EMBL/GenBank/DDBJ whole genome shotgun (WGS) entry which is preliminary data.</text>
</comment>
<protein>
    <submittedName>
        <fullName evidence="1">Uncharacterized protein</fullName>
    </submittedName>
</protein>
<dbReference type="AlphaFoldDB" id="A0A438GTF6"/>
<sequence>MVAYHRRDEFEYGRTAHLHLDALLVPVQIIFSSIHSPSHILIPFFVLCRIGPLIPRLDIPLWIRAEEEYFQDQDFYSQSGYSFVDQSRG</sequence>
<accession>A0A438GTF6</accession>
<proteinExistence type="predicted"/>